<dbReference type="Proteomes" id="UP000616151">
    <property type="component" value="Unassembled WGS sequence"/>
</dbReference>
<dbReference type="EMBL" id="JAENHL010000007">
    <property type="protein sequence ID" value="MBK1867179.1"/>
    <property type="molecule type" value="Genomic_DNA"/>
</dbReference>
<protein>
    <submittedName>
        <fullName evidence="1">Uncharacterized protein</fullName>
    </submittedName>
</protein>
<organism evidence="1 2">
    <name type="scientific">Taklimakanibacter albus</name>
    <dbReference type="NCBI Taxonomy" id="2800327"/>
    <lineage>
        <taxon>Bacteria</taxon>
        <taxon>Pseudomonadati</taxon>
        <taxon>Pseudomonadota</taxon>
        <taxon>Alphaproteobacteria</taxon>
        <taxon>Hyphomicrobiales</taxon>
        <taxon>Aestuariivirgaceae</taxon>
        <taxon>Taklimakanibacter</taxon>
    </lineage>
</organism>
<sequence>MARQGFNASSIGFWLILLAALAGLAVSVFNYFDRQSGIAGEPGTILVIVSTAILAGLASLMRGGILHARFLRGFIAFGAVFDIAGTAFAAYLLHSPSLVILMLVGLLGWIVYMFSPRPAFA</sequence>
<name>A0ACC5R3F9_9HYPH</name>
<reference evidence="1" key="1">
    <citation type="submission" date="2021-01" db="EMBL/GenBank/DDBJ databases">
        <authorList>
            <person name="Sun Q."/>
        </authorList>
    </citation>
    <scope>NUCLEOTIDE SEQUENCE</scope>
    <source>
        <strain evidence="1">YIM B02566</strain>
    </source>
</reference>
<comment type="caution">
    <text evidence="1">The sequence shown here is derived from an EMBL/GenBank/DDBJ whole genome shotgun (WGS) entry which is preliminary data.</text>
</comment>
<accession>A0ACC5R3F9</accession>
<gene>
    <name evidence="1" type="ORF">JHL16_12555</name>
</gene>
<proteinExistence type="predicted"/>
<keyword evidence="2" id="KW-1185">Reference proteome</keyword>
<evidence type="ECO:0000313" key="1">
    <source>
        <dbReference type="EMBL" id="MBK1867179.1"/>
    </source>
</evidence>
<evidence type="ECO:0000313" key="2">
    <source>
        <dbReference type="Proteomes" id="UP000616151"/>
    </source>
</evidence>